<reference evidence="2" key="2">
    <citation type="submission" date="2015-05" db="EMBL/GenBank/DDBJ databases">
        <title>Complete genome sequence of Corynebacterium testudinoris DSM 44614, recovered from necrotic lesions in the mouth of a tortoise.</title>
        <authorList>
            <person name="Ruckert C."/>
            <person name="Albersmeier A."/>
            <person name="Winkler A."/>
            <person name="Tauch A."/>
        </authorList>
    </citation>
    <scope>NUCLEOTIDE SEQUENCE [LARGE SCALE GENOMIC DNA]</scope>
    <source>
        <strain evidence="2">DSM 44614</strain>
    </source>
</reference>
<accession>A0A0G3HA11</accession>
<evidence type="ECO:0000313" key="1">
    <source>
        <dbReference type="EMBL" id="AKK08002.1"/>
    </source>
</evidence>
<evidence type="ECO:0000313" key="2">
    <source>
        <dbReference type="Proteomes" id="UP000035540"/>
    </source>
</evidence>
<dbReference type="EMBL" id="CP011545">
    <property type="protein sequence ID" value="AKK08002.1"/>
    <property type="molecule type" value="Genomic_DNA"/>
</dbReference>
<dbReference type="RefSeq" id="WP_047252431.1">
    <property type="nucleotide sequence ID" value="NZ_CP011545.1"/>
</dbReference>
<dbReference type="KEGG" id="cted:CTEST_02735"/>
<organism evidence="1 2">
    <name type="scientific">Corynebacterium testudinoris</name>
    <dbReference type="NCBI Taxonomy" id="136857"/>
    <lineage>
        <taxon>Bacteria</taxon>
        <taxon>Bacillati</taxon>
        <taxon>Actinomycetota</taxon>
        <taxon>Actinomycetes</taxon>
        <taxon>Mycobacteriales</taxon>
        <taxon>Corynebacteriaceae</taxon>
        <taxon>Corynebacterium</taxon>
    </lineage>
</organism>
<proteinExistence type="predicted"/>
<sequence>MSNRAIVPVKLSLTEGDFYTLWAPTWKEHGAEWQAFLGDDEHVLGFASPADLLVFLETGTKHDLSSHPKWGAFEASNADRVVPGKRDDIDIIGAPEYLAGRPSHENVASLARVFAVTRSLAEVTAASDAVLFFASHSILGNVARGSEHYAGEHGLGEWTAVGRAVLSNWDKVVHSLDPQVRLVEVDAKASEDASLRIDAAVAAATEARERQELAEKEAATQADPYDSTPWAAAGIDPIKITMQGKSVYTLRTYVDGAPLFLGKYGEIFTFPSSKHLVRWMVENDDHDLARTATWEDLMVTANAGELEVMVHKDNSYSYSGLVADIEKGPEAVDTDQMARGYELFADAADWAADDSLNSFFLANPRMQDYISYMLGSTEASGYVPSKPYSDHAAGWKELEEMLLKRFSKF</sequence>
<dbReference type="STRING" id="136857.CTEST_02735"/>
<protein>
    <recommendedName>
        <fullName evidence="3">Primosomal protein</fullName>
    </recommendedName>
</protein>
<dbReference type="Proteomes" id="UP000035540">
    <property type="component" value="Chromosome"/>
</dbReference>
<evidence type="ECO:0008006" key="3">
    <source>
        <dbReference type="Google" id="ProtNLM"/>
    </source>
</evidence>
<dbReference type="AlphaFoldDB" id="A0A0G3HA11"/>
<name>A0A0G3HA11_9CORY</name>
<dbReference type="PATRIC" id="fig|136857.5.peg.538"/>
<reference evidence="1 2" key="1">
    <citation type="journal article" date="2015" name="Genome Announc.">
        <title>Complete Genome Sequence of the Type Strain Corynebacterium testudinoris DSM 44614, Recovered from Necrotic Lesions in the Mouth of a Tortoise.</title>
        <authorList>
            <person name="Ruckert C."/>
            <person name="Kriete M."/>
            <person name="Jaenicke S."/>
            <person name="Winkler A."/>
            <person name="Tauch A."/>
        </authorList>
    </citation>
    <scope>NUCLEOTIDE SEQUENCE [LARGE SCALE GENOMIC DNA]</scope>
    <source>
        <strain evidence="1 2">DSM 44614</strain>
    </source>
</reference>
<keyword evidence="2" id="KW-1185">Reference proteome</keyword>
<dbReference type="OrthoDB" id="3350465at2"/>
<gene>
    <name evidence="1" type="ORF">CTEST_02735</name>
</gene>